<keyword evidence="2" id="KW-1185">Reference proteome</keyword>
<comment type="caution">
    <text evidence="1">The sequence shown here is derived from an EMBL/GenBank/DDBJ whole genome shotgun (WGS) entry which is preliminary data.</text>
</comment>
<reference evidence="1 2" key="1">
    <citation type="submission" date="2017-09" db="EMBL/GenBank/DDBJ databases">
        <title>Bloom of a denitrifying methanotroph, Candidatus Methylomirabilis limnetica, in a deep stratified lake.</title>
        <authorList>
            <person name="Graf J.S."/>
            <person name="Marchant H.K."/>
            <person name="Tienken D."/>
            <person name="Hach P.F."/>
            <person name="Brand A."/>
            <person name="Schubert C.J."/>
            <person name="Kuypers M.M."/>
            <person name="Milucka J."/>
        </authorList>
    </citation>
    <scope>NUCLEOTIDE SEQUENCE [LARGE SCALE GENOMIC DNA]</scope>
    <source>
        <strain evidence="1 2">Zug</strain>
    </source>
</reference>
<proteinExistence type="predicted"/>
<dbReference type="AlphaFoldDB" id="A0A2T4U036"/>
<protein>
    <submittedName>
        <fullName evidence="1">Uncharacterized protein</fullName>
    </submittedName>
</protein>
<name>A0A2T4U036_9BACT</name>
<accession>A0A2T4U036</accession>
<sequence length="111" mass="12163">MMSSNEALLDEYFTPVGKGTLDSKKRITLSKAIEALQAVIGEDVERLRFKIACNKAGQILLSPEVTVPLHEAWLYNNKAALESVRRGLEEAGHGKARKIGSFAKHANDEIG</sequence>
<dbReference type="EMBL" id="NVQC01000013">
    <property type="protein sequence ID" value="PTL36701.1"/>
    <property type="molecule type" value="Genomic_DNA"/>
</dbReference>
<organism evidence="1 2">
    <name type="scientific">Candidatus Methylomirabilis limnetica</name>
    <dbReference type="NCBI Taxonomy" id="2033718"/>
    <lineage>
        <taxon>Bacteria</taxon>
        <taxon>Candidatus Methylomirabilota</taxon>
        <taxon>Candidatus Methylomirabilia</taxon>
        <taxon>Candidatus Methylomirabilales</taxon>
        <taxon>Candidatus Methylomirabilaceae</taxon>
        <taxon>Candidatus Methylomirabilis</taxon>
    </lineage>
</organism>
<dbReference type="OrthoDB" id="7107873at2"/>
<gene>
    <name evidence="1" type="ORF">CLG94_03240</name>
</gene>
<evidence type="ECO:0000313" key="1">
    <source>
        <dbReference type="EMBL" id="PTL36701.1"/>
    </source>
</evidence>
<dbReference type="Proteomes" id="UP000241436">
    <property type="component" value="Unassembled WGS sequence"/>
</dbReference>
<dbReference type="RefSeq" id="WP_107561454.1">
    <property type="nucleotide sequence ID" value="NZ_NVQC01000013.1"/>
</dbReference>
<reference evidence="2" key="2">
    <citation type="journal article" date="2018" name="Environ. Microbiol.">
        <title>Bloom of a denitrifying methanotroph, 'Candidatus Methylomirabilis limnetica', in a deep stratified lake.</title>
        <authorList>
            <person name="Graf J.S."/>
            <person name="Mayr M.J."/>
            <person name="Marchant H.K."/>
            <person name="Tienken D."/>
            <person name="Hach P.F."/>
            <person name="Brand A."/>
            <person name="Schubert C.J."/>
            <person name="Kuypers M.M."/>
            <person name="Milucka J."/>
        </authorList>
    </citation>
    <scope>NUCLEOTIDE SEQUENCE [LARGE SCALE GENOMIC DNA]</scope>
    <source>
        <strain evidence="2">Zug</strain>
    </source>
</reference>
<evidence type="ECO:0000313" key="2">
    <source>
        <dbReference type="Proteomes" id="UP000241436"/>
    </source>
</evidence>